<evidence type="ECO:0000313" key="2">
    <source>
        <dbReference type="Proteomes" id="UP000265614"/>
    </source>
</evidence>
<dbReference type="EMBL" id="QZEZ01000013">
    <property type="protein sequence ID" value="RJK92649.1"/>
    <property type="molecule type" value="Genomic_DNA"/>
</dbReference>
<comment type="caution">
    <text evidence="1">The sequence shown here is derived from an EMBL/GenBank/DDBJ whole genome shotgun (WGS) entry which is preliminary data.</text>
</comment>
<evidence type="ECO:0000313" key="1">
    <source>
        <dbReference type="EMBL" id="RJK92649.1"/>
    </source>
</evidence>
<accession>A0A3A3YMK3</accession>
<name>A0A3A3YMK3_9ACTN</name>
<reference evidence="1 2" key="1">
    <citation type="submission" date="2018-09" db="EMBL/GenBank/DDBJ databases">
        <title>YIM 75000 draft genome.</title>
        <authorList>
            <person name="Tang S."/>
            <person name="Feng Y."/>
        </authorList>
    </citation>
    <scope>NUCLEOTIDE SEQUENCE [LARGE SCALE GENOMIC DNA]</scope>
    <source>
        <strain evidence="1 2">YIM 75000</strain>
    </source>
</reference>
<dbReference type="Pfam" id="PF20225">
    <property type="entry name" value="DUF6584"/>
    <property type="match status" value="1"/>
</dbReference>
<dbReference type="InterPro" id="IPR046491">
    <property type="entry name" value="DUF6584"/>
</dbReference>
<sequence>MERARLDLERGHPRRARERLQGVLVARPYDLQARALLGEAYRRDGQWAEAGRWGYLVRPAASECERVAFERHAAFGWRRRIERSRLRHLLRVDELESVADEAGIVRLRTLGDWRRPGDPGPLVERLGLARWVGSVVRG</sequence>
<evidence type="ECO:0008006" key="3">
    <source>
        <dbReference type="Google" id="ProtNLM"/>
    </source>
</evidence>
<proteinExistence type="predicted"/>
<dbReference type="Proteomes" id="UP000265614">
    <property type="component" value="Unassembled WGS sequence"/>
</dbReference>
<dbReference type="AlphaFoldDB" id="A0A3A3YMK3"/>
<organism evidence="1 2">
    <name type="scientific">Vallicoccus soli</name>
    <dbReference type="NCBI Taxonomy" id="2339232"/>
    <lineage>
        <taxon>Bacteria</taxon>
        <taxon>Bacillati</taxon>
        <taxon>Actinomycetota</taxon>
        <taxon>Actinomycetes</taxon>
        <taxon>Motilibacterales</taxon>
        <taxon>Vallicoccaceae</taxon>
        <taxon>Vallicoccus</taxon>
    </lineage>
</organism>
<protein>
    <recommendedName>
        <fullName evidence="3">Tetratricopeptide repeat protein</fullName>
    </recommendedName>
</protein>
<keyword evidence="2" id="KW-1185">Reference proteome</keyword>
<gene>
    <name evidence="1" type="ORF">D5H78_18640</name>
</gene>
<dbReference type="SUPFAM" id="SSF48452">
    <property type="entry name" value="TPR-like"/>
    <property type="match status" value="1"/>
</dbReference>
<dbReference type="InterPro" id="IPR011990">
    <property type="entry name" value="TPR-like_helical_dom_sf"/>
</dbReference>